<evidence type="ECO:0000256" key="3">
    <source>
        <dbReference type="ARBA" id="ARBA00022692"/>
    </source>
</evidence>
<name>A0ABP8QTM3_9BACT</name>
<dbReference type="EMBL" id="BAABGQ010000016">
    <property type="protein sequence ID" value="GAA4509362.1"/>
    <property type="molecule type" value="Genomic_DNA"/>
</dbReference>
<feature type="transmembrane region" description="Helical" evidence="7">
    <location>
        <begin position="101"/>
        <end position="119"/>
    </location>
</feature>
<feature type="transmembrane region" description="Helical" evidence="7">
    <location>
        <begin position="378"/>
        <end position="398"/>
    </location>
</feature>
<sequence length="441" mass="47914">MLPQSLLTSPSPTPRRRAGRRFWQHRTFQNLGPGLITGASDDDPSGIATYSQAGAAFGLATLWTALLTFPLMAAMQEMCARIGLVTQRGLAGTLRQHYPRWVLYGLLTLTFPAIVLNIGADLEGMGAVAHLLVPQVPTFAFSVLFTGLLLLAIVYYPYQQLAAMLKWLCAVLLVYLVVPFLVKQDWTSVARHTLIPEVHFTKDFMGMLVAILGTTISPYLFFWQANMEAEDMQHRSIVEGHGRRVVVNKRLLRTMQADVNVGMFCSNLIMFFIILTTGVVLYAAGIHQIDTVEQAASALKPLAGESAYLLFAVGVLGTGLLAIPVLAGSLAYAMAETFHWRGGLDRKFGQAPGFYTTIFVSLVAGVLLDTLGVSPIQALIYTAILYGLTAPVMIALVLHLANNKAVMGDYANGRTSNLLGGITLVLMSAAAILLLYLQFFA</sequence>
<feature type="transmembrane region" description="Helical" evidence="7">
    <location>
        <begin position="353"/>
        <end position="372"/>
    </location>
</feature>
<gene>
    <name evidence="8" type="ORF">GCM10023172_42750</name>
</gene>
<keyword evidence="6 7" id="KW-0472">Membrane</keyword>
<feature type="transmembrane region" description="Helical" evidence="7">
    <location>
        <begin position="53"/>
        <end position="74"/>
    </location>
</feature>
<evidence type="ECO:0000313" key="8">
    <source>
        <dbReference type="EMBL" id="GAA4509362.1"/>
    </source>
</evidence>
<feature type="transmembrane region" description="Helical" evidence="7">
    <location>
        <begin position="165"/>
        <end position="182"/>
    </location>
</feature>
<dbReference type="Proteomes" id="UP001501243">
    <property type="component" value="Unassembled WGS sequence"/>
</dbReference>
<dbReference type="PANTHER" id="PTHR11706">
    <property type="entry name" value="SOLUTE CARRIER PROTEIN FAMILY 11 MEMBER"/>
    <property type="match status" value="1"/>
</dbReference>
<evidence type="ECO:0000256" key="6">
    <source>
        <dbReference type="ARBA" id="ARBA00023136"/>
    </source>
</evidence>
<keyword evidence="9" id="KW-1185">Reference proteome</keyword>
<dbReference type="InterPro" id="IPR001046">
    <property type="entry name" value="NRAMP_fam"/>
</dbReference>
<dbReference type="RefSeq" id="WP_208133262.1">
    <property type="nucleotide sequence ID" value="NZ_BAABGQ010000016.1"/>
</dbReference>
<feature type="transmembrane region" description="Helical" evidence="7">
    <location>
        <begin position="306"/>
        <end position="332"/>
    </location>
</feature>
<keyword evidence="2" id="KW-0813">Transport</keyword>
<comment type="subcellular location">
    <subcellularLocation>
        <location evidence="1">Membrane</location>
        <topology evidence="1">Multi-pass membrane protein</topology>
    </subcellularLocation>
</comment>
<feature type="transmembrane region" description="Helical" evidence="7">
    <location>
        <begin position="259"/>
        <end position="286"/>
    </location>
</feature>
<dbReference type="Pfam" id="PF01566">
    <property type="entry name" value="Nramp"/>
    <property type="match status" value="1"/>
</dbReference>
<evidence type="ECO:0000256" key="5">
    <source>
        <dbReference type="ARBA" id="ARBA00022989"/>
    </source>
</evidence>
<keyword evidence="5 7" id="KW-1133">Transmembrane helix</keyword>
<keyword evidence="4" id="KW-0769">Symport</keyword>
<comment type="caution">
    <text evidence="8">The sequence shown here is derived from an EMBL/GenBank/DDBJ whole genome shotgun (WGS) entry which is preliminary data.</text>
</comment>
<evidence type="ECO:0000256" key="2">
    <source>
        <dbReference type="ARBA" id="ARBA00022448"/>
    </source>
</evidence>
<evidence type="ECO:0000256" key="7">
    <source>
        <dbReference type="SAM" id="Phobius"/>
    </source>
</evidence>
<feature type="transmembrane region" description="Helical" evidence="7">
    <location>
        <begin position="139"/>
        <end position="158"/>
    </location>
</feature>
<evidence type="ECO:0000256" key="1">
    <source>
        <dbReference type="ARBA" id="ARBA00004141"/>
    </source>
</evidence>
<accession>A0ABP8QTM3</accession>
<feature type="transmembrane region" description="Helical" evidence="7">
    <location>
        <begin position="418"/>
        <end position="439"/>
    </location>
</feature>
<reference evidence="9" key="1">
    <citation type="journal article" date="2019" name="Int. J. Syst. Evol. Microbiol.">
        <title>The Global Catalogue of Microorganisms (GCM) 10K type strain sequencing project: providing services to taxonomists for standard genome sequencing and annotation.</title>
        <authorList>
            <consortium name="The Broad Institute Genomics Platform"/>
            <consortium name="The Broad Institute Genome Sequencing Center for Infectious Disease"/>
            <person name="Wu L."/>
            <person name="Ma J."/>
        </authorList>
    </citation>
    <scope>NUCLEOTIDE SEQUENCE [LARGE SCALE GENOMIC DNA]</scope>
    <source>
        <strain evidence="9">JCM 17841</strain>
    </source>
</reference>
<keyword evidence="3 7" id="KW-0812">Transmembrane</keyword>
<evidence type="ECO:0000256" key="4">
    <source>
        <dbReference type="ARBA" id="ARBA00022847"/>
    </source>
</evidence>
<dbReference type="PANTHER" id="PTHR11706:SF33">
    <property type="entry name" value="NATURAL RESISTANCE-ASSOCIATED MACROPHAGE PROTEIN 2"/>
    <property type="match status" value="1"/>
</dbReference>
<organism evidence="8 9">
    <name type="scientific">Hymenobacter ginsengisoli</name>
    <dbReference type="NCBI Taxonomy" id="1051626"/>
    <lineage>
        <taxon>Bacteria</taxon>
        <taxon>Pseudomonadati</taxon>
        <taxon>Bacteroidota</taxon>
        <taxon>Cytophagia</taxon>
        <taxon>Cytophagales</taxon>
        <taxon>Hymenobacteraceae</taxon>
        <taxon>Hymenobacter</taxon>
    </lineage>
</organism>
<feature type="transmembrane region" description="Helical" evidence="7">
    <location>
        <begin position="204"/>
        <end position="223"/>
    </location>
</feature>
<evidence type="ECO:0000313" key="9">
    <source>
        <dbReference type="Proteomes" id="UP001501243"/>
    </source>
</evidence>
<protein>
    <submittedName>
        <fullName evidence="8">Divalent metal cation transporter</fullName>
    </submittedName>
</protein>
<proteinExistence type="predicted"/>